<evidence type="ECO:0000313" key="3">
    <source>
        <dbReference type="Proteomes" id="UP000541558"/>
    </source>
</evidence>
<proteinExistence type="predicted"/>
<dbReference type="InterPro" id="IPR036047">
    <property type="entry name" value="F-box-like_dom_sf"/>
</dbReference>
<gene>
    <name evidence="2" type="ORF">D9611_013135</name>
</gene>
<dbReference type="OrthoDB" id="2688364at2759"/>
<organism evidence="2 3">
    <name type="scientific">Ephemerocybe angulata</name>
    <dbReference type="NCBI Taxonomy" id="980116"/>
    <lineage>
        <taxon>Eukaryota</taxon>
        <taxon>Fungi</taxon>
        <taxon>Dikarya</taxon>
        <taxon>Basidiomycota</taxon>
        <taxon>Agaricomycotina</taxon>
        <taxon>Agaricomycetes</taxon>
        <taxon>Agaricomycetidae</taxon>
        <taxon>Agaricales</taxon>
        <taxon>Agaricineae</taxon>
        <taxon>Psathyrellaceae</taxon>
        <taxon>Ephemerocybe</taxon>
    </lineage>
</organism>
<dbReference type="SUPFAM" id="SSF81383">
    <property type="entry name" value="F-box domain"/>
    <property type="match status" value="1"/>
</dbReference>
<sequence length="542" mass="60860">MLTSKIPLELQLAIVGYLDPLDIFHLQLTCKHLYDLIEGSAEMVWRNCLNQHCLHNGLFWPSFAHLDTVAEYKHAATAPVRFSAAYHKASKNNKMLEKKRTRLQFPAKYTTGSTILDIHLIPGGRFLATFSDSGTMDVWDLRAAPTLEMVLSMPLERFRGVAYSNVVDCDKVHILYELDLDIPAAYTATPLEDMAMTTHEFVELSFSIEDHKFHAQSSGRFSLIHLSETQIQAHSVIGDKIISLIDDVTIVWDHKRDVYAGWKLGGMSTPSEIFCNEEYIIYITNEGVQGISFPEYVPVTNEFVTLASLAETVRTPTFAIPFERPYELTRTDLVPNLAWGSDICVPVGSDRHFLFDIRQSSFTVTTSGDPLPPDADDEDDFEDTDLTGTLTIHRYALKYEPQSPPSSSLSLKSTTTHSWPKALDNYPQCYPAKYLSACYYQWCDGPQSTVTVWSDPGGYVAGWPDAGHSAVCMSLLDGKERLKGGEVQIVPLVHPHEVVNETFLVEKALCPATAKGVLMWAADPDSDEWEGPWEWFDLFEVV</sequence>
<dbReference type="InterPro" id="IPR001810">
    <property type="entry name" value="F-box_dom"/>
</dbReference>
<comment type="caution">
    <text evidence="2">The sequence shown here is derived from an EMBL/GenBank/DDBJ whole genome shotgun (WGS) entry which is preliminary data.</text>
</comment>
<feature type="domain" description="F-box" evidence="1">
    <location>
        <begin position="1"/>
        <end position="48"/>
    </location>
</feature>
<dbReference type="PROSITE" id="PS50181">
    <property type="entry name" value="FBOX"/>
    <property type="match status" value="1"/>
</dbReference>
<protein>
    <recommendedName>
        <fullName evidence="1">F-box domain-containing protein</fullName>
    </recommendedName>
</protein>
<dbReference type="Pfam" id="PF12937">
    <property type="entry name" value="F-box-like"/>
    <property type="match status" value="1"/>
</dbReference>
<dbReference type="EMBL" id="JAACJK010000115">
    <property type="protein sequence ID" value="KAF5331207.1"/>
    <property type="molecule type" value="Genomic_DNA"/>
</dbReference>
<evidence type="ECO:0000259" key="1">
    <source>
        <dbReference type="PROSITE" id="PS50181"/>
    </source>
</evidence>
<dbReference type="Proteomes" id="UP000541558">
    <property type="component" value="Unassembled WGS sequence"/>
</dbReference>
<reference evidence="2 3" key="1">
    <citation type="journal article" date="2020" name="ISME J.">
        <title>Uncovering the hidden diversity of litter-decomposition mechanisms in mushroom-forming fungi.</title>
        <authorList>
            <person name="Floudas D."/>
            <person name="Bentzer J."/>
            <person name="Ahren D."/>
            <person name="Johansson T."/>
            <person name="Persson P."/>
            <person name="Tunlid A."/>
        </authorList>
    </citation>
    <scope>NUCLEOTIDE SEQUENCE [LARGE SCALE GENOMIC DNA]</scope>
    <source>
        <strain evidence="2 3">CBS 175.51</strain>
    </source>
</reference>
<dbReference type="SMART" id="SM00256">
    <property type="entry name" value="FBOX"/>
    <property type="match status" value="1"/>
</dbReference>
<dbReference type="Gene3D" id="1.20.1280.50">
    <property type="match status" value="1"/>
</dbReference>
<evidence type="ECO:0000313" key="2">
    <source>
        <dbReference type="EMBL" id="KAF5331207.1"/>
    </source>
</evidence>
<accession>A0A8H5BZG3</accession>
<name>A0A8H5BZG3_9AGAR</name>
<dbReference type="AlphaFoldDB" id="A0A8H5BZG3"/>
<keyword evidence="3" id="KW-1185">Reference proteome</keyword>
<dbReference type="CDD" id="cd09917">
    <property type="entry name" value="F-box_SF"/>
    <property type="match status" value="1"/>
</dbReference>